<keyword evidence="1" id="KW-1133">Transmembrane helix</keyword>
<proteinExistence type="predicted"/>
<evidence type="ECO:0008006" key="5">
    <source>
        <dbReference type="Google" id="ProtNLM"/>
    </source>
</evidence>
<keyword evidence="1" id="KW-0812">Transmembrane</keyword>
<keyword evidence="1" id="KW-0472">Membrane</keyword>
<dbReference type="OrthoDB" id="9996248at2759"/>
<accession>A0A813WCX1</accession>
<gene>
    <name evidence="3" type="ORF">EDS130_LOCUS12308</name>
    <name evidence="2" type="ORF">XAT740_LOCUS5452</name>
</gene>
<dbReference type="Proteomes" id="UP000663852">
    <property type="component" value="Unassembled WGS sequence"/>
</dbReference>
<protein>
    <recommendedName>
        <fullName evidence="5">Potassium channel domain-containing protein</fullName>
    </recommendedName>
</protein>
<dbReference type="EMBL" id="CAJNOJ010000046">
    <property type="protein sequence ID" value="CAF0950445.1"/>
    <property type="molecule type" value="Genomic_DNA"/>
</dbReference>
<evidence type="ECO:0000313" key="3">
    <source>
        <dbReference type="EMBL" id="CAF0950445.1"/>
    </source>
</evidence>
<feature type="transmembrane region" description="Helical" evidence="1">
    <location>
        <begin position="52"/>
        <end position="77"/>
    </location>
</feature>
<dbReference type="SUPFAM" id="SSF81324">
    <property type="entry name" value="Voltage-gated potassium channels"/>
    <property type="match status" value="1"/>
</dbReference>
<comment type="caution">
    <text evidence="2">The sequence shown here is derived from an EMBL/GenBank/DDBJ whole genome shotgun (WGS) entry which is preliminary data.</text>
</comment>
<evidence type="ECO:0000256" key="1">
    <source>
        <dbReference type="SAM" id="Phobius"/>
    </source>
</evidence>
<sequence length="117" mass="13524">MIIPTLIIHSIYVPQWSLVELTYFAITTNHLIGLGDLVPCVDLYGQTRSTCATIITVYVIIQVITASLLTNMWFMFLQQNRQFLLQRRHHSDPLAYTNDSKRITIPVNDEYYSNVFA</sequence>
<organism evidence="2 4">
    <name type="scientific">Adineta ricciae</name>
    <name type="common">Rotifer</name>
    <dbReference type="NCBI Taxonomy" id="249248"/>
    <lineage>
        <taxon>Eukaryota</taxon>
        <taxon>Metazoa</taxon>
        <taxon>Spiralia</taxon>
        <taxon>Gnathifera</taxon>
        <taxon>Rotifera</taxon>
        <taxon>Eurotatoria</taxon>
        <taxon>Bdelloidea</taxon>
        <taxon>Adinetida</taxon>
        <taxon>Adinetidae</taxon>
        <taxon>Adineta</taxon>
    </lineage>
</organism>
<name>A0A813WCX1_ADIRI</name>
<dbReference type="Proteomes" id="UP000663828">
    <property type="component" value="Unassembled WGS sequence"/>
</dbReference>
<dbReference type="Gene3D" id="1.10.287.70">
    <property type="match status" value="1"/>
</dbReference>
<dbReference type="AlphaFoldDB" id="A0A813WCX1"/>
<evidence type="ECO:0000313" key="2">
    <source>
        <dbReference type="EMBL" id="CAF0850444.1"/>
    </source>
</evidence>
<evidence type="ECO:0000313" key="4">
    <source>
        <dbReference type="Proteomes" id="UP000663828"/>
    </source>
</evidence>
<keyword evidence="4" id="KW-1185">Reference proteome</keyword>
<dbReference type="EMBL" id="CAJNOR010000235">
    <property type="protein sequence ID" value="CAF0850444.1"/>
    <property type="molecule type" value="Genomic_DNA"/>
</dbReference>
<reference evidence="2" key="1">
    <citation type="submission" date="2021-02" db="EMBL/GenBank/DDBJ databases">
        <authorList>
            <person name="Nowell W R."/>
        </authorList>
    </citation>
    <scope>NUCLEOTIDE SEQUENCE</scope>
</reference>